<name>A0A3M5LQR9_PSESX</name>
<dbReference type="SUPFAM" id="SSF100950">
    <property type="entry name" value="NagB/RpiA/CoA transferase-like"/>
    <property type="match status" value="1"/>
</dbReference>
<keyword evidence="3" id="KW-0238">DNA-binding</keyword>
<dbReference type="Pfam" id="PF04198">
    <property type="entry name" value="Sugar-bind"/>
    <property type="match status" value="1"/>
</dbReference>
<dbReference type="GO" id="GO:0003700">
    <property type="term" value="F:DNA-binding transcription factor activity"/>
    <property type="evidence" value="ECO:0007669"/>
    <property type="project" value="InterPro"/>
</dbReference>
<dbReference type="GO" id="GO:0003677">
    <property type="term" value="F:DNA binding"/>
    <property type="evidence" value="ECO:0007669"/>
    <property type="project" value="UniProtKB-KW"/>
</dbReference>
<dbReference type="Pfam" id="PF04545">
    <property type="entry name" value="Sigma70_r4"/>
    <property type="match status" value="1"/>
</dbReference>
<evidence type="ECO:0000259" key="7">
    <source>
        <dbReference type="Pfam" id="PF04545"/>
    </source>
</evidence>
<comment type="caution">
    <text evidence="8">The sequence shown here is derived from an EMBL/GenBank/DDBJ whole genome shotgun (WGS) entry which is preliminary data.</text>
</comment>
<evidence type="ECO:0000313" key="8">
    <source>
        <dbReference type="EMBL" id="RMT50378.1"/>
    </source>
</evidence>
<feature type="region of interest" description="Disordered" evidence="5">
    <location>
        <begin position="1"/>
        <end position="33"/>
    </location>
</feature>
<sequence>MTGINSQWTGQGGSRENVPLTPKRKPVHMSDSTQRMASDIDLMTEVAMLYYLENVTQEAIAKRFDLSRAKVSRLLKRARDEGIVEVRVLQHPAMNNELELALVERFQLDRALIAVDHSDPDTQRSAVASLVANYLNKTLGDGMIVAVGMGRNVGAVADNVFLPVTRNCTFVCAIGGSLKAGEYMNPDHICRRLALRFGGESESLYAPALVANPELRSILISNDTVRSTLDRARRADMALIGIGDMSENSNMVRMGWFSPQEIAQARLSGTVGDMMGYDFIDIHGQPAVNAIQGRVIGLTVQELFRIPDVVAIASENTKAAATLGALRSGVINTLATTVTNAHTILALDDATRKN</sequence>
<dbReference type="InterPro" id="IPR037171">
    <property type="entry name" value="NagB/RpiA_transferase-like"/>
</dbReference>
<gene>
    <name evidence="8" type="ORF">ALP48_05411</name>
</gene>
<dbReference type="GO" id="GO:0030246">
    <property type="term" value="F:carbohydrate binding"/>
    <property type="evidence" value="ECO:0007669"/>
    <property type="project" value="InterPro"/>
</dbReference>
<dbReference type="InterPro" id="IPR036388">
    <property type="entry name" value="WH-like_DNA-bd_sf"/>
</dbReference>
<dbReference type="PANTHER" id="PTHR34294">
    <property type="entry name" value="TRANSCRIPTIONAL REGULATOR-RELATED"/>
    <property type="match status" value="1"/>
</dbReference>
<dbReference type="Gene3D" id="3.40.50.1360">
    <property type="match status" value="1"/>
</dbReference>
<comment type="similarity">
    <text evidence="1">Belongs to the SorC transcriptional regulatory family.</text>
</comment>
<evidence type="ECO:0000256" key="1">
    <source>
        <dbReference type="ARBA" id="ARBA00010466"/>
    </source>
</evidence>
<dbReference type="InterPro" id="IPR051054">
    <property type="entry name" value="SorC_transcr_regulators"/>
</dbReference>
<protein>
    <submittedName>
        <fullName evidence="8">Sugar-binding region</fullName>
    </submittedName>
</protein>
<evidence type="ECO:0000256" key="2">
    <source>
        <dbReference type="ARBA" id="ARBA00023015"/>
    </source>
</evidence>
<evidence type="ECO:0000256" key="5">
    <source>
        <dbReference type="SAM" id="MobiDB-lite"/>
    </source>
</evidence>
<dbReference type="GO" id="GO:0006352">
    <property type="term" value="P:DNA-templated transcription initiation"/>
    <property type="evidence" value="ECO:0007669"/>
    <property type="project" value="InterPro"/>
</dbReference>
<dbReference type="PANTHER" id="PTHR34294:SF12">
    <property type="entry name" value="SUGAR-BINDING TRANSCRIPTIONAL REGULATOR"/>
    <property type="match status" value="1"/>
</dbReference>
<feature type="domain" description="RNA polymerase sigma-70 region 4" evidence="7">
    <location>
        <begin position="48"/>
        <end position="80"/>
    </location>
</feature>
<dbReference type="EMBL" id="RBTH01000049">
    <property type="protein sequence ID" value="RMT50378.1"/>
    <property type="molecule type" value="Genomic_DNA"/>
</dbReference>
<keyword evidence="2" id="KW-0805">Transcription regulation</keyword>
<organism evidence="8 9">
    <name type="scientific">Pseudomonas syringae pv. solidagae</name>
    <dbReference type="NCBI Taxonomy" id="264458"/>
    <lineage>
        <taxon>Bacteria</taxon>
        <taxon>Pseudomonadati</taxon>
        <taxon>Pseudomonadota</taxon>
        <taxon>Gammaproteobacteria</taxon>
        <taxon>Pseudomonadales</taxon>
        <taxon>Pseudomonadaceae</taxon>
        <taxon>Pseudomonas</taxon>
        <taxon>Pseudomonas syringae</taxon>
    </lineage>
</organism>
<reference evidence="8 9" key="1">
    <citation type="submission" date="2018-08" db="EMBL/GenBank/DDBJ databases">
        <title>Recombination of ecologically and evolutionarily significant loci maintains genetic cohesion in the Pseudomonas syringae species complex.</title>
        <authorList>
            <person name="Dillon M."/>
            <person name="Thakur S."/>
            <person name="Almeida R.N.D."/>
            <person name="Weir B.S."/>
            <person name="Guttman D.S."/>
        </authorList>
    </citation>
    <scope>NUCLEOTIDE SEQUENCE [LARGE SCALE GENOMIC DNA]</scope>
    <source>
        <strain evidence="8 9">ICMP 16926</strain>
    </source>
</reference>
<proteinExistence type="inferred from homology"/>
<dbReference type="InterPro" id="IPR007324">
    <property type="entry name" value="Sugar-bd_dom_put"/>
</dbReference>
<evidence type="ECO:0000259" key="6">
    <source>
        <dbReference type="Pfam" id="PF04198"/>
    </source>
</evidence>
<keyword evidence="4" id="KW-0804">Transcription</keyword>
<dbReference type="AlphaFoldDB" id="A0A3M5LQR9"/>
<feature type="domain" description="Sugar-binding" evidence="6">
    <location>
        <begin position="94"/>
        <end position="346"/>
    </location>
</feature>
<evidence type="ECO:0000313" key="9">
    <source>
        <dbReference type="Proteomes" id="UP000268096"/>
    </source>
</evidence>
<dbReference type="InterPro" id="IPR007630">
    <property type="entry name" value="RNA_pol_sigma70_r4"/>
</dbReference>
<accession>A0A3M5LQR9</accession>
<evidence type="ECO:0000256" key="3">
    <source>
        <dbReference type="ARBA" id="ARBA00023125"/>
    </source>
</evidence>
<dbReference type="Gene3D" id="1.10.10.10">
    <property type="entry name" value="Winged helix-like DNA-binding domain superfamily/Winged helix DNA-binding domain"/>
    <property type="match status" value="1"/>
</dbReference>
<evidence type="ECO:0000256" key="4">
    <source>
        <dbReference type="ARBA" id="ARBA00023163"/>
    </source>
</evidence>
<dbReference type="Proteomes" id="UP000268096">
    <property type="component" value="Unassembled WGS sequence"/>
</dbReference>